<dbReference type="SUPFAM" id="SSF52833">
    <property type="entry name" value="Thioredoxin-like"/>
    <property type="match status" value="1"/>
</dbReference>
<feature type="region of interest" description="Disordered" evidence="1">
    <location>
        <begin position="208"/>
        <end position="241"/>
    </location>
</feature>
<evidence type="ECO:0000256" key="1">
    <source>
        <dbReference type="SAM" id="MobiDB-lite"/>
    </source>
</evidence>
<evidence type="ECO:0000313" key="2">
    <source>
        <dbReference type="EMBL" id="POY71288.1"/>
    </source>
</evidence>
<dbReference type="STRING" id="741276.A0A2S5B3C4"/>
<dbReference type="InterPro" id="IPR036249">
    <property type="entry name" value="Thioredoxin-like_sf"/>
</dbReference>
<dbReference type="CDD" id="cd02989">
    <property type="entry name" value="Phd_like_TxnDC9"/>
    <property type="match status" value="1"/>
</dbReference>
<gene>
    <name evidence="2" type="ORF">BMF94_5600</name>
</gene>
<dbReference type="PANTHER" id="PTHR21148">
    <property type="entry name" value="THIOREDOXIN DOMAIN-CONTAINING PROTEIN 9"/>
    <property type="match status" value="1"/>
</dbReference>
<keyword evidence="3" id="KW-1185">Reference proteome</keyword>
<feature type="region of interest" description="Disordered" evidence="1">
    <location>
        <begin position="1"/>
        <end position="39"/>
    </location>
</feature>
<evidence type="ECO:0008006" key="4">
    <source>
        <dbReference type="Google" id="ProtNLM"/>
    </source>
</evidence>
<dbReference type="EMBL" id="PJQD01000085">
    <property type="protein sequence ID" value="POY71288.1"/>
    <property type="molecule type" value="Genomic_DNA"/>
</dbReference>
<dbReference type="Gene3D" id="3.40.30.10">
    <property type="entry name" value="Glutaredoxin"/>
    <property type="match status" value="1"/>
</dbReference>
<protein>
    <recommendedName>
        <fullName evidence="4">Thioredoxin-like protein</fullName>
    </recommendedName>
</protein>
<feature type="compositionally biased region" description="Polar residues" evidence="1">
    <location>
        <begin position="1"/>
        <end position="25"/>
    </location>
</feature>
<proteinExistence type="predicted"/>
<comment type="caution">
    <text evidence="2">The sequence shown here is derived from an EMBL/GenBank/DDBJ whole genome shotgun (WGS) entry which is preliminary data.</text>
</comment>
<sequence length="241" mass="27210">MQASTFASTSSHNASTTPGSRSRPTQADRDSDGNDSDALLEELEAELDDDFDLGGFREKRMMELQAQRVFRPSFDRRRRMQDGDYGRYNEIKVEKDLISRTAKEKRSVVHFFHKDFRRCKIMDGHLEKLAPKHLDTLFLRADVANVPFLVAKLSIKTLPCVIGFVDGITKMKIVGFDELPGGDSFTTSALELGMQECGVLLKEGSNPWATASTREQPDDASQNRKIRRGHLPDEDELDLDD</sequence>
<reference evidence="2 3" key="1">
    <citation type="journal article" date="2018" name="Front. Microbiol.">
        <title>Prospects for Fungal Bioremediation of Acidic Radioactive Waste Sites: Characterization and Genome Sequence of Rhodotorula taiwanensis MD1149.</title>
        <authorList>
            <person name="Tkavc R."/>
            <person name="Matrosova V.Y."/>
            <person name="Grichenko O.E."/>
            <person name="Gostincar C."/>
            <person name="Volpe R.P."/>
            <person name="Klimenkova P."/>
            <person name="Gaidamakova E.K."/>
            <person name="Zhou C.E."/>
            <person name="Stewart B.J."/>
            <person name="Lyman M.G."/>
            <person name="Malfatti S.A."/>
            <person name="Rubinfeld B."/>
            <person name="Courtot M."/>
            <person name="Singh J."/>
            <person name="Dalgard C.L."/>
            <person name="Hamilton T."/>
            <person name="Frey K.G."/>
            <person name="Gunde-Cimerman N."/>
            <person name="Dugan L."/>
            <person name="Daly M.J."/>
        </authorList>
    </citation>
    <scope>NUCLEOTIDE SEQUENCE [LARGE SCALE GENOMIC DNA]</scope>
    <source>
        <strain evidence="2 3">MD1149</strain>
    </source>
</reference>
<dbReference type="AlphaFoldDB" id="A0A2S5B3C4"/>
<dbReference type="Proteomes" id="UP000237144">
    <property type="component" value="Unassembled WGS sequence"/>
</dbReference>
<accession>A0A2S5B3C4</accession>
<evidence type="ECO:0000313" key="3">
    <source>
        <dbReference type="Proteomes" id="UP000237144"/>
    </source>
</evidence>
<dbReference type="OrthoDB" id="10257948at2759"/>
<name>A0A2S5B3C4_9BASI</name>
<organism evidence="2 3">
    <name type="scientific">Rhodotorula taiwanensis</name>
    <dbReference type="NCBI Taxonomy" id="741276"/>
    <lineage>
        <taxon>Eukaryota</taxon>
        <taxon>Fungi</taxon>
        <taxon>Dikarya</taxon>
        <taxon>Basidiomycota</taxon>
        <taxon>Pucciniomycotina</taxon>
        <taxon>Microbotryomycetes</taxon>
        <taxon>Sporidiobolales</taxon>
        <taxon>Sporidiobolaceae</taxon>
        <taxon>Rhodotorula</taxon>
    </lineage>
</organism>